<dbReference type="AlphaFoldDB" id="A0A2P6N6A5"/>
<accession>A0A2P6N6A5</accession>
<keyword evidence="2" id="KW-1185">Reference proteome</keyword>
<sequence>MNAGYTIGPAAERLRAEKEAYVNSIRLEDDPMNEWPYKDGDGSGYIACARPQTSPSSKIKLYLTIPGTVNANIYIESESTTMASFLLDIRPTGKKHHKERDRSRKGFERRVIRAPSVWCDNHTLLEAKDVFLFDAGVESLREHSFL</sequence>
<name>A0A2P6N6A5_9EUKA</name>
<proteinExistence type="predicted"/>
<dbReference type="Proteomes" id="UP000241769">
    <property type="component" value="Unassembled WGS sequence"/>
</dbReference>
<dbReference type="InParanoid" id="A0A2P6N6A5"/>
<dbReference type="EMBL" id="MDYQ01000182">
    <property type="protein sequence ID" value="PRP79485.1"/>
    <property type="molecule type" value="Genomic_DNA"/>
</dbReference>
<gene>
    <name evidence="1" type="ORF">PROFUN_12853</name>
</gene>
<comment type="caution">
    <text evidence="1">The sequence shown here is derived from an EMBL/GenBank/DDBJ whole genome shotgun (WGS) entry which is preliminary data.</text>
</comment>
<reference evidence="1 2" key="1">
    <citation type="journal article" date="2018" name="Genome Biol. Evol.">
        <title>Multiple Roots of Fruiting Body Formation in Amoebozoa.</title>
        <authorList>
            <person name="Hillmann F."/>
            <person name="Forbes G."/>
            <person name="Novohradska S."/>
            <person name="Ferling I."/>
            <person name="Riege K."/>
            <person name="Groth M."/>
            <person name="Westermann M."/>
            <person name="Marz M."/>
            <person name="Spaller T."/>
            <person name="Winckler T."/>
            <person name="Schaap P."/>
            <person name="Glockner G."/>
        </authorList>
    </citation>
    <scope>NUCLEOTIDE SEQUENCE [LARGE SCALE GENOMIC DNA]</scope>
    <source>
        <strain evidence="1 2">Jena</strain>
    </source>
</reference>
<organism evidence="1 2">
    <name type="scientific">Planoprotostelium fungivorum</name>
    <dbReference type="NCBI Taxonomy" id="1890364"/>
    <lineage>
        <taxon>Eukaryota</taxon>
        <taxon>Amoebozoa</taxon>
        <taxon>Evosea</taxon>
        <taxon>Variosea</taxon>
        <taxon>Cavosteliida</taxon>
        <taxon>Cavosteliaceae</taxon>
        <taxon>Planoprotostelium</taxon>
    </lineage>
</organism>
<evidence type="ECO:0000313" key="2">
    <source>
        <dbReference type="Proteomes" id="UP000241769"/>
    </source>
</evidence>
<protein>
    <submittedName>
        <fullName evidence="1">Uncharacterized protein</fullName>
    </submittedName>
</protein>
<evidence type="ECO:0000313" key="1">
    <source>
        <dbReference type="EMBL" id="PRP79485.1"/>
    </source>
</evidence>